<evidence type="ECO:0000256" key="1">
    <source>
        <dbReference type="ARBA" id="ARBA00004643"/>
    </source>
</evidence>
<evidence type="ECO:0000256" key="2">
    <source>
        <dbReference type="ARBA" id="ARBA00004687"/>
    </source>
</evidence>
<sequence length="508" mass="56269">MRERVTFLVARPEDTDPKNCITNPNELKIISLRNATREDRYTFDFDSLPEKAQNLLRNIGQGHLVWSSGRFHNAQPPYTARVPAGLHIMTNPGWFESVAEFLPAEETGEPTEVSFLAAAWGLSDWSGNKTANTLRIGPWLHTFYSPVDSIVPFWGFMHKVFDGLQGITKTERFEWMRKLDRLNTADYLDIQYDVGLKKVEVSTYWGPSDVDWSGWMVGNAEIGILGIDKALNEEDIKLGGFIYEVEEGKPGAATAFAFPHRHHRAPSSFTLSTNTPTGLHPTLHLTIPGPPAPPRAECTLNAYFTLPASVFIDKYQLSSTNVNLLQQLGLRKLRDVTGNTDLEAPEYSLPAREWGSRVLIELDPDALAGEPLEIEIPLHTRYLKPRDNSTAEAVIAWPSVFWACGGGSTKLDRSPFDRIGLGWEDQFPGDTVYYHLSPAPAPVVGARASGTWVRIEVPVLDSSNANMILMGTVAAVALGFVGVVGAVLWSKASGKEVKKEVKKEKKAQ</sequence>
<keyword evidence="5 11" id="KW-0337">GPI-anchor biosynthesis</keyword>
<gene>
    <name evidence="12" type="primary">PBN1</name>
    <name evidence="12" type="ORF">Q9L58_008775</name>
</gene>
<dbReference type="SMART" id="SM00780">
    <property type="entry name" value="PIG-X"/>
    <property type="match status" value="1"/>
</dbReference>
<keyword evidence="13" id="KW-1185">Reference proteome</keyword>
<keyword evidence="10" id="KW-0325">Glycoprotein</keyword>
<dbReference type="PANTHER" id="PTHR28533">
    <property type="entry name" value="PROTEIN PBN1"/>
    <property type="match status" value="1"/>
</dbReference>
<keyword evidence="8 11" id="KW-1133">Transmembrane helix</keyword>
<comment type="caution">
    <text evidence="12">The sequence shown here is derived from an EMBL/GenBank/DDBJ whole genome shotgun (WGS) entry which is preliminary data.</text>
</comment>
<dbReference type="InterPro" id="IPR013233">
    <property type="entry name" value="PIG-X/PBN1"/>
</dbReference>
<keyword evidence="12" id="KW-0645">Protease</keyword>
<evidence type="ECO:0000256" key="10">
    <source>
        <dbReference type="ARBA" id="ARBA00023180"/>
    </source>
</evidence>
<keyword evidence="7 11" id="KW-0256">Endoplasmic reticulum</keyword>
<evidence type="ECO:0000256" key="11">
    <source>
        <dbReference type="RuleBase" id="RU366056"/>
    </source>
</evidence>
<dbReference type="EMBL" id="JBBBZM010000174">
    <property type="protein sequence ID" value="KAL0632337.1"/>
    <property type="molecule type" value="Genomic_DNA"/>
</dbReference>
<evidence type="ECO:0000313" key="13">
    <source>
        <dbReference type="Proteomes" id="UP001447188"/>
    </source>
</evidence>
<dbReference type="InterPro" id="IPR042322">
    <property type="entry name" value="Pbn1"/>
</dbReference>
<keyword evidence="6 11" id="KW-0812">Transmembrane</keyword>
<evidence type="ECO:0000256" key="7">
    <source>
        <dbReference type="ARBA" id="ARBA00022824"/>
    </source>
</evidence>
<proteinExistence type="inferred from homology"/>
<keyword evidence="9 11" id="KW-0472">Membrane</keyword>
<name>A0ABR3G9E0_9PEZI</name>
<dbReference type="GO" id="GO:0008233">
    <property type="term" value="F:peptidase activity"/>
    <property type="evidence" value="ECO:0007669"/>
    <property type="project" value="UniProtKB-KW"/>
</dbReference>
<keyword evidence="12" id="KW-0378">Hydrolase</keyword>
<dbReference type="Pfam" id="PF08320">
    <property type="entry name" value="PIG-X"/>
    <property type="match status" value="1"/>
</dbReference>
<organism evidence="12 13">
    <name type="scientific">Discina gigas</name>
    <dbReference type="NCBI Taxonomy" id="1032678"/>
    <lineage>
        <taxon>Eukaryota</taxon>
        <taxon>Fungi</taxon>
        <taxon>Dikarya</taxon>
        <taxon>Ascomycota</taxon>
        <taxon>Pezizomycotina</taxon>
        <taxon>Pezizomycetes</taxon>
        <taxon>Pezizales</taxon>
        <taxon>Discinaceae</taxon>
        <taxon>Discina</taxon>
    </lineage>
</organism>
<protein>
    <recommendedName>
        <fullName evidence="4 11">Protein PBN1</fullName>
    </recommendedName>
</protein>
<comment type="function">
    <text evidence="11">Required for proper folding and/or the stability of a subset of proteins in the endoplasmic reticulum. Component of glycosylphosphatidylinositol-mannosyltransferase 1 which transfers the first of the 4 mannoses in the GPI-anchor precursors during GPI-anchor biosynthesis. Probably acts by stabilizing the mannosyltransferase GPI14.</text>
</comment>
<dbReference type="GO" id="GO:0006508">
    <property type="term" value="P:proteolysis"/>
    <property type="evidence" value="ECO:0007669"/>
    <property type="project" value="UniProtKB-KW"/>
</dbReference>
<comment type="pathway">
    <text evidence="2 11">Glycolipid biosynthesis; glycosylphosphatidylinositol-anchor biosynthesis.</text>
</comment>
<evidence type="ECO:0000313" key="12">
    <source>
        <dbReference type="EMBL" id="KAL0632337.1"/>
    </source>
</evidence>
<evidence type="ECO:0000256" key="5">
    <source>
        <dbReference type="ARBA" id="ARBA00022502"/>
    </source>
</evidence>
<reference evidence="12 13" key="1">
    <citation type="submission" date="2024-02" db="EMBL/GenBank/DDBJ databases">
        <title>Discinaceae phylogenomics.</title>
        <authorList>
            <person name="Dirks A.C."/>
            <person name="James T.Y."/>
        </authorList>
    </citation>
    <scope>NUCLEOTIDE SEQUENCE [LARGE SCALE GENOMIC DNA]</scope>
    <source>
        <strain evidence="12 13">ACD0624</strain>
    </source>
</reference>
<evidence type="ECO:0000256" key="4">
    <source>
        <dbReference type="ARBA" id="ARBA00020410"/>
    </source>
</evidence>
<feature type="transmembrane region" description="Helical" evidence="11">
    <location>
        <begin position="467"/>
        <end position="489"/>
    </location>
</feature>
<evidence type="ECO:0000256" key="8">
    <source>
        <dbReference type="ARBA" id="ARBA00022989"/>
    </source>
</evidence>
<evidence type="ECO:0000256" key="9">
    <source>
        <dbReference type="ARBA" id="ARBA00023136"/>
    </source>
</evidence>
<comment type="similarity">
    <text evidence="3 11">Belongs to the PIGX family.</text>
</comment>
<dbReference type="Proteomes" id="UP001447188">
    <property type="component" value="Unassembled WGS sequence"/>
</dbReference>
<evidence type="ECO:0000256" key="3">
    <source>
        <dbReference type="ARBA" id="ARBA00010345"/>
    </source>
</evidence>
<dbReference type="PANTHER" id="PTHR28533:SF1">
    <property type="entry name" value="PROTEIN PBN1"/>
    <property type="match status" value="1"/>
</dbReference>
<evidence type="ECO:0000256" key="6">
    <source>
        <dbReference type="ARBA" id="ARBA00022692"/>
    </source>
</evidence>
<comment type="subcellular location">
    <subcellularLocation>
        <location evidence="11">Endoplasmic reticulum membrane</location>
        <topology evidence="11">Single-pass membrane protein</topology>
    </subcellularLocation>
    <subcellularLocation>
        <location evidence="1">Endoplasmic reticulum membrane</location>
        <topology evidence="1">Single-pass type III membrane protein</topology>
    </subcellularLocation>
</comment>
<accession>A0ABR3G9E0</accession>